<protein>
    <submittedName>
        <fullName evidence="3">PspA/IM30 family protein</fullName>
    </submittedName>
</protein>
<keyword evidence="2" id="KW-0175">Coiled coil</keyword>
<evidence type="ECO:0000256" key="2">
    <source>
        <dbReference type="SAM" id="Coils"/>
    </source>
</evidence>
<name>A0A7S8C977_9BACI</name>
<dbReference type="InterPro" id="IPR007157">
    <property type="entry name" value="PspA_VIPP1"/>
</dbReference>
<comment type="similarity">
    <text evidence="1">Belongs to the PspA/Vipp/IM30 family.</text>
</comment>
<dbReference type="KEGG" id="mcui:G8O30_01485"/>
<evidence type="ECO:0000313" key="4">
    <source>
        <dbReference type="Proteomes" id="UP000593626"/>
    </source>
</evidence>
<evidence type="ECO:0000313" key="3">
    <source>
        <dbReference type="EMBL" id="QPC45735.1"/>
    </source>
</evidence>
<organism evidence="3 4">
    <name type="scientific">Mangrovibacillus cuniculi</name>
    <dbReference type="NCBI Taxonomy" id="2593652"/>
    <lineage>
        <taxon>Bacteria</taxon>
        <taxon>Bacillati</taxon>
        <taxon>Bacillota</taxon>
        <taxon>Bacilli</taxon>
        <taxon>Bacillales</taxon>
        <taxon>Bacillaceae</taxon>
        <taxon>Mangrovibacillus</taxon>
    </lineage>
</organism>
<proteinExistence type="inferred from homology"/>
<feature type="coiled-coil region" evidence="2">
    <location>
        <begin position="57"/>
        <end position="138"/>
    </location>
</feature>
<dbReference type="EMBL" id="CP049742">
    <property type="protein sequence ID" value="QPC45735.1"/>
    <property type="molecule type" value="Genomic_DNA"/>
</dbReference>
<accession>A0A7S8C977</accession>
<gene>
    <name evidence="3" type="ORF">G8O30_01485</name>
</gene>
<dbReference type="AlphaFoldDB" id="A0A7S8C977"/>
<sequence length="207" mass="24620">MSTFMQRLTNTVMADLHAVLDKKEEKNPIATLNHAFRQAEKETEKVGELVNRQYRLVDEWETKLDQSKKQLAKRENQLVLANHHQEKELITFAEKEVARFTTLIEDLSQTLQEAKTEVTRLEMKYTEMKNKLEDMRIRQLKVMQQENVVRATEKANHLVDASKYEGTLESKVSQVEKYMKRMEEKLTRQQRFDSIDQRFEELEKKNS</sequence>
<evidence type="ECO:0000256" key="1">
    <source>
        <dbReference type="ARBA" id="ARBA00043985"/>
    </source>
</evidence>
<keyword evidence="4" id="KW-1185">Reference proteome</keyword>
<dbReference type="Pfam" id="PF04012">
    <property type="entry name" value="PspA_IM30"/>
    <property type="match status" value="1"/>
</dbReference>
<dbReference type="RefSeq" id="WP_239673253.1">
    <property type="nucleotide sequence ID" value="NZ_CP049742.1"/>
</dbReference>
<reference evidence="3 4" key="1">
    <citation type="submission" date="2019-07" db="EMBL/GenBank/DDBJ databases">
        <title>Genome sequence of 2 isolates from Red Sea Mangroves.</title>
        <authorList>
            <person name="Sefrji F."/>
            <person name="Michoud G."/>
            <person name="Merlino G."/>
            <person name="Daffonchio D."/>
        </authorList>
    </citation>
    <scope>NUCLEOTIDE SEQUENCE [LARGE SCALE GENOMIC DNA]</scope>
    <source>
        <strain evidence="3 4">R1DC41</strain>
    </source>
</reference>
<dbReference type="Proteomes" id="UP000593626">
    <property type="component" value="Chromosome"/>
</dbReference>